<evidence type="ECO:0000313" key="3">
    <source>
        <dbReference type="EMBL" id="CUM80601.1"/>
    </source>
</evidence>
<keyword evidence="2" id="KW-1133">Transmembrane helix</keyword>
<evidence type="ECO:0000313" key="6">
    <source>
        <dbReference type="Proteomes" id="UP000095380"/>
    </source>
</evidence>
<accession>A0A173RRN7</accession>
<name>A0A173RRN7_9FIRM</name>
<protein>
    <submittedName>
        <fullName evidence="3">Uncharacterized protein</fullName>
    </submittedName>
</protein>
<feature type="compositionally biased region" description="Basic and acidic residues" evidence="1">
    <location>
        <begin position="68"/>
        <end position="79"/>
    </location>
</feature>
<dbReference type="EMBL" id="CYYM01000007">
    <property type="protein sequence ID" value="CUO10282.1"/>
    <property type="molecule type" value="Genomic_DNA"/>
</dbReference>
<evidence type="ECO:0000256" key="2">
    <source>
        <dbReference type="SAM" id="Phobius"/>
    </source>
</evidence>
<evidence type="ECO:0000256" key="1">
    <source>
        <dbReference type="SAM" id="MobiDB-lite"/>
    </source>
</evidence>
<dbReference type="Proteomes" id="UP000095597">
    <property type="component" value="Unassembled WGS sequence"/>
</dbReference>
<feature type="transmembrane region" description="Helical" evidence="2">
    <location>
        <begin position="145"/>
        <end position="164"/>
    </location>
</feature>
<evidence type="ECO:0000313" key="5">
    <source>
        <dbReference type="EMBL" id="CUO10282.1"/>
    </source>
</evidence>
<organism evidence="3 8">
    <name type="scientific">Dorea longicatena</name>
    <dbReference type="NCBI Taxonomy" id="88431"/>
    <lineage>
        <taxon>Bacteria</taxon>
        <taxon>Bacillati</taxon>
        <taxon>Bacillota</taxon>
        <taxon>Clostridia</taxon>
        <taxon>Lachnospirales</taxon>
        <taxon>Lachnospiraceae</taxon>
        <taxon>Dorea</taxon>
    </lineage>
</organism>
<gene>
    <name evidence="5" type="ORF">ERS852408_01477</name>
    <name evidence="4" type="ORF">ERS852423_02110</name>
    <name evidence="3" type="ORF">ERS852573_00606</name>
</gene>
<sequence length="165" mass="19307">MSMYVRYTQPKGLKAQFEIIHYGEGQIHMKCPICGQELRPGKKDPNYLLCYNCKKKFKIPQSAHKVQKRAEKPEPEEQKYSNIPPKEVREKREQEMRDAYDELLAVGDGRKKKKPTPKPQRREELEDDFYDDIEEEEEKMSKAPIIILAIAIIVVAGLIAFMLLR</sequence>
<keyword evidence="2" id="KW-0812">Transmembrane</keyword>
<dbReference type="AlphaFoldDB" id="A0A173RRN7"/>
<dbReference type="EMBL" id="CYXO01000003">
    <property type="protein sequence ID" value="CUM80601.1"/>
    <property type="molecule type" value="Genomic_DNA"/>
</dbReference>
<keyword evidence="2" id="KW-0472">Membrane</keyword>
<feature type="compositionally biased region" description="Basic and acidic residues" evidence="1">
    <location>
        <begin position="86"/>
        <end position="100"/>
    </location>
</feature>
<evidence type="ECO:0000313" key="7">
    <source>
        <dbReference type="Proteomes" id="UP000095439"/>
    </source>
</evidence>
<dbReference type="EMBL" id="CYYY01000010">
    <property type="protein sequence ID" value="CUO04506.1"/>
    <property type="molecule type" value="Genomic_DNA"/>
</dbReference>
<evidence type="ECO:0000313" key="8">
    <source>
        <dbReference type="Proteomes" id="UP000095597"/>
    </source>
</evidence>
<dbReference type="Proteomes" id="UP000095380">
    <property type="component" value="Unassembled WGS sequence"/>
</dbReference>
<proteinExistence type="predicted"/>
<reference evidence="6 7" key="1">
    <citation type="submission" date="2015-09" db="EMBL/GenBank/DDBJ databases">
        <authorList>
            <consortium name="Pathogen Informatics"/>
        </authorList>
    </citation>
    <scope>NUCLEOTIDE SEQUENCE [LARGE SCALE GENOMIC DNA]</scope>
    <source>
        <strain evidence="5 6">2789STDY5608851</strain>
        <strain evidence="4 7">2789STDY5608866</strain>
        <strain evidence="3 8">2789STDY5834961</strain>
    </source>
</reference>
<feature type="region of interest" description="Disordered" evidence="1">
    <location>
        <begin position="61"/>
        <end position="133"/>
    </location>
</feature>
<evidence type="ECO:0000313" key="4">
    <source>
        <dbReference type="EMBL" id="CUO04506.1"/>
    </source>
</evidence>
<dbReference type="Proteomes" id="UP000095439">
    <property type="component" value="Unassembled WGS sequence"/>
</dbReference>